<dbReference type="EMBL" id="JALLPJ020000123">
    <property type="protein sequence ID" value="KAL3801741.1"/>
    <property type="molecule type" value="Genomic_DNA"/>
</dbReference>
<dbReference type="Proteomes" id="UP001530400">
    <property type="component" value="Unassembled WGS sequence"/>
</dbReference>
<reference evidence="3 4" key="1">
    <citation type="submission" date="2024-10" db="EMBL/GenBank/DDBJ databases">
        <title>Updated reference genomes for cyclostephanoid diatoms.</title>
        <authorList>
            <person name="Roberts W.R."/>
            <person name="Alverson A.J."/>
        </authorList>
    </citation>
    <scope>NUCLEOTIDE SEQUENCE [LARGE SCALE GENOMIC DNA]</scope>
    <source>
        <strain evidence="3 4">AJA010-31</strain>
    </source>
</reference>
<accession>A0ABD3QQ56</accession>
<evidence type="ECO:0000313" key="4">
    <source>
        <dbReference type="Proteomes" id="UP001530400"/>
    </source>
</evidence>
<gene>
    <name evidence="3" type="ORF">ACHAWO_013890</name>
</gene>
<feature type="compositionally biased region" description="Low complexity" evidence="1">
    <location>
        <begin position="68"/>
        <end position="80"/>
    </location>
</feature>
<feature type="region of interest" description="Disordered" evidence="1">
    <location>
        <begin position="226"/>
        <end position="308"/>
    </location>
</feature>
<organism evidence="3 4">
    <name type="scientific">Cyclotella atomus</name>
    <dbReference type="NCBI Taxonomy" id="382360"/>
    <lineage>
        <taxon>Eukaryota</taxon>
        <taxon>Sar</taxon>
        <taxon>Stramenopiles</taxon>
        <taxon>Ochrophyta</taxon>
        <taxon>Bacillariophyta</taxon>
        <taxon>Coscinodiscophyceae</taxon>
        <taxon>Thalassiosirophycidae</taxon>
        <taxon>Stephanodiscales</taxon>
        <taxon>Stephanodiscaceae</taxon>
        <taxon>Cyclotella</taxon>
    </lineage>
</organism>
<proteinExistence type="predicted"/>
<feature type="compositionally biased region" description="Low complexity" evidence="1">
    <location>
        <begin position="226"/>
        <end position="249"/>
    </location>
</feature>
<feature type="region of interest" description="Disordered" evidence="1">
    <location>
        <begin position="65"/>
        <end position="133"/>
    </location>
</feature>
<evidence type="ECO:0000256" key="1">
    <source>
        <dbReference type="SAM" id="MobiDB-lite"/>
    </source>
</evidence>
<protein>
    <submittedName>
        <fullName evidence="3">Uncharacterized protein</fullName>
    </submittedName>
</protein>
<name>A0ABD3QQ56_9STRA</name>
<keyword evidence="4" id="KW-1185">Reference proteome</keyword>
<evidence type="ECO:0000313" key="3">
    <source>
        <dbReference type="EMBL" id="KAL3801741.1"/>
    </source>
</evidence>
<sequence length="467" mass="49727">MMRHLSKAFVAVVVFESRVLCSNAKGGSVTWITPKPTGAPTEAPTYEFPSSAPVSIQLIKASQPTEPPFFTSLPTTPLSPDHVSTGAKPANDTPTVGGEKPKLFNASKSAKDPKASKVPPSTPNKTPPVIHSPTYSPSVASDVTMNPSRAPQSFNSTSKSDCASAKWHPNLGFNKCTNSLEYPNHWVSTPAMQRHYFRSTLEQCCAFVFGPIGVCEFEDVCSSASPSLSPSSSSSDDPSDGPSASPSDSMTQRPSLENSVRKELEFPTVQPSPVPSSAPSLVFRDTLPPTITDASTSSPTIGVDPLAGSSQPRAPVICTCSSTGDVILHGASRGTPSEAPTSSFPTSTANGTPLLNTRPQFYTSLPTSSPSSPSESNETSVKSYINVEDLSEFNGFLITSQKETECTKIDVSETCRLECVVTIKLFHENVLLHKPTLVKYETSCPDSDTVSTRTLETRVLPADKMDN</sequence>
<comment type="caution">
    <text evidence="3">The sequence shown here is derived from an EMBL/GenBank/DDBJ whole genome shotgun (WGS) entry which is preliminary data.</text>
</comment>
<dbReference type="AlphaFoldDB" id="A0ABD3QQ56"/>
<keyword evidence="2" id="KW-0732">Signal</keyword>
<feature type="compositionally biased region" description="Low complexity" evidence="1">
    <location>
        <begin position="363"/>
        <end position="380"/>
    </location>
</feature>
<evidence type="ECO:0000256" key="2">
    <source>
        <dbReference type="SAM" id="SignalP"/>
    </source>
</evidence>
<feature type="compositionally biased region" description="Polar residues" evidence="1">
    <location>
        <begin position="334"/>
        <end position="362"/>
    </location>
</feature>
<feature type="signal peptide" evidence="2">
    <location>
        <begin position="1"/>
        <end position="21"/>
    </location>
</feature>
<feature type="region of interest" description="Disordered" evidence="1">
    <location>
        <begin position="331"/>
        <end position="380"/>
    </location>
</feature>
<feature type="chain" id="PRO_5044778069" evidence="2">
    <location>
        <begin position="22"/>
        <end position="467"/>
    </location>
</feature>